<dbReference type="Proteomes" id="UP000002279">
    <property type="component" value="Chromosome 10"/>
</dbReference>
<dbReference type="GO" id="GO:0072686">
    <property type="term" value="C:mitotic spindle"/>
    <property type="evidence" value="ECO:0000318"/>
    <property type="project" value="GO_Central"/>
</dbReference>
<reference evidence="7" key="3">
    <citation type="submission" date="2025-09" db="UniProtKB">
        <authorList>
            <consortium name="Ensembl"/>
        </authorList>
    </citation>
    <scope>IDENTIFICATION</scope>
    <source>
        <strain evidence="7">Glennie</strain>
    </source>
</reference>
<feature type="domain" description="Peptidase C50" evidence="6">
    <location>
        <begin position="1957"/>
        <end position="2052"/>
    </location>
</feature>
<feature type="region of interest" description="Disordered" evidence="5">
    <location>
        <begin position="1080"/>
        <end position="1117"/>
    </location>
</feature>
<dbReference type="InParanoid" id="A0A6I8PDK8"/>
<evidence type="ECO:0000313" key="8">
    <source>
        <dbReference type="Proteomes" id="UP000002279"/>
    </source>
</evidence>
<keyword evidence="4" id="KW-0159">Chromosome partition</keyword>
<feature type="region of interest" description="Disordered" evidence="5">
    <location>
        <begin position="1131"/>
        <end position="1152"/>
    </location>
</feature>
<proteinExistence type="predicted"/>
<dbReference type="OMA" id="YMGMTAS"/>
<dbReference type="GO" id="GO:0005813">
    <property type="term" value="C:centrosome"/>
    <property type="evidence" value="ECO:0000318"/>
    <property type="project" value="GO_Central"/>
</dbReference>
<organism evidence="7 8">
    <name type="scientific">Ornithorhynchus anatinus</name>
    <name type="common">Duckbill platypus</name>
    <dbReference type="NCBI Taxonomy" id="9258"/>
    <lineage>
        <taxon>Eukaryota</taxon>
        <taxon>Metazoa</taxon>
        <taxon>Chordata</taxon>
        <taxon>Craniata</taxon>
        <taxon>Vertebrata</taxon>
        <taxon>Euteleostomi</taxon>
        <taxon>Mammalia</taxon>
        <taxon>Monotremata</taxon>
        <taxon>Ornithorhynchidae</taxon>
        <taxon>Ornithorhynchus</taxon>
    </lineage>
</organism>
<dbReference type="GO" id="GO:0006508">
    <property type="term" value="P:proteolysis"/>
    <property type="evidence" value="ECO:0007669"/>
    <property type="project" value="InterPro"/>
</dbReference>
<keyword evidence="3" id="KW-0378">Hydrolase</keyword>
<evidence type="ECO:0000256" key="2">
    <source>
        <dbReference type="ARBA" id="ARBA00012489"/>
    </source>
</evidence>
<evidence type="ECO:0000313" key="7">
    <source>
        <dbReference type="Ensembl" id="ENSOANP00000052729.1"/>
    </source>
</evidence>
<dbReference type="EC" id="3.4.22.49" evidence="2"/>
<reference evidence="7" key="2">
    <citation type="submission" date="2025-08" db="UniProtKB">
        <authorList>
            <consortium name="Ensembl"/>
        </authorList>
    </citation>
    <scope>IDENTIFICATION</scope>
    <source>
        <strain evidence="7">Glennie</strain>
    </source>
</reference>
<evidence type="ECO:0000256" key="5">
    <source>
        <dbReference type="SAM" id="MobiDB-lite"/>
    </source>
</evidence>
<feature type="compositionally biased region" description="Pro residues" evidence="5">
    <location>
        <begin position="1444"/>
        <end position="1454"/>
    </location>
</feature>
<dbReference type="PANTHER" id="PTHR12792">
    <property type="entry name" value="EXTRA SPINDLE POLES 1-RELATED"/>
    <property type="match status" value="1"/>
</dbReference>
<dbReference type="InterPro" id="IPR005314">
    <property type="entry name" value="Peptidase_C50"/>
</dbReference>
<evidence type="ECO:0000259" key="6">
    <source>
        <dbReference type="PROSITE" id="PS51700"/>
    </source>
</evidence>
<dbReference type="InterPro" id="IPR030397">
    <property type="entry name" value="SEPARIN_core_dom"/>
</dbReference>
<dbReference type="Pfam" id="PF03568">
    <property type="entry name" value="Separin_C"/>
    <property type="match status" value="2"/>
</dbReference>
<feature type="compositionally biased region" description="Low complexity" evidence="5">
    <location>
        <begin position="1370"/>
        <end position="1385"/>
    </location>
</feature>
<gene>
    <name evidence="7" type="primary">ESPL1</name>
</gene>
<comment type="catalytic activity">
    <reaction evidence="1">
        <text>All bonds known to be hydrolyzed by this endopeptidase have arginine in P1 and an acidic residue in P4. P6 is often occupied by an acidic residue or by a hydroxy-amino-acid residue, the phosphorylation of which enhances cleavage.</text>
        <dbReference type="EC" id="3.4.22.49"/>
    </reaction>
</comment>
<sequence length="2132" mass="227379">MKSLKRADFEKRTGSQEEVAALLSDLKVRGSSPAPQELLSIPEGRAPEQRQACDATLRACNHQVASGPGPPAHLAGLLELVELATRGYLDSTPRRPPLYLERILAVLLGNVAARGAPEAALRVAGPLHACLVRAAPEAAAPRDLETVVRNAFCVLWKAAEALGDRRAACAARLRAAAFLALLEDAGVPGRPPPFASPAACQAAAACRLFDPPGGAPTREDARFLGRELAGCLEAAAGRTGAPPSGPRALCLLELTLERCRRLCRAGCFQEAGEAAEEPRARLEGAGLGAGGRLCLLGVELHRDRDRAGETLGRAAAELRGALGTPAPPLWALAASGQFLLSALEGGARRDPGPHAATGLSRFLDQYCLLLRRLRGSVSADSPKQQRALTQMHFHGLQLFTAVIYDLFHGCPAPPGSGEPGARLAARRESDSELAGLEEPCRRAVGWMLEALEGLTGTEEEENLTLAGEASCTSNLAYGFYSRKLYAQAAAVLEPLCRRLSAVEPGSGPRVAAEKLHRCFRLQVESLRKLDQGGVGAAAAAVTSWLEALRPHDPRHVVEPVGLWARVKVDAGKVGAEELRLRTLRDALPGRSPETLTVLLAEELRAYKGLRADTGRERFNVICDLLELCPEAPAGGRARAVHLLELAQVLCYNDLARQTDCTALDAVREALELLESASAGPADQDRLRDDRAQALLWLHICSLEAKMKKGTERERGARGQPGPDEFEANDLNYEDRVQDDRFLHSGIAFNLLGDAAQSESLDRALALWRSILSEARVPAVRSPKQTAGSLQVLGALYRLAAKPLRALEAYDLLRRLSEALGDPAGVAAAACHGARILLLLECPAYAQRSLEEAESSLKRVDPAADSSLLLAQTCALLRSWLCYATRKVPAGLDLLLGVLRHPALRRPSKPWYLLRAQTLQLLARYLALPPHGLAEELWEELCAQGWHSPETALTDSHKLLRSIVVLLVGSDLFSPGRGAPETPFPDYGDNLWQKWQVLSEVLACSEQLVPLLTRLGSASEAKAFCLEALKLTMKLQTLRWCALFLVLKAELEVTRGDVDLGQADLQQVLFLLESCTEFERAESPSGKGPAIRPQKGQWRTRAPAAPRPPPEEEPFLKGPALELVATVPARLTRGPSASRPAATTAASSSPVLKARPRARPDFLSHPPACGCALCGDPALSVVCLRWAVAAGGAELALGHRAEGEALVRVGLEGCPAAAARLAEALRASAGSPADPPVAPGPLAEVAAGAYALLALEGAGRAPGPELWGLLEAGLDHVEARSPRLAPWRATLLLARALASLSARGCSPARLFAGCWAWCPAAPRPPEARSRLEAPARVPRGRRAAAPPPQGDPPLPEDAEGAGLARPSVACTPRAPGRTGRAGARAPFAVFEESSPPRPEPRLPKAPRPGRRVQSRLKVSESGGPGPGPGPGRQGPRGRREGGGRPPGPGRRPQAPPLRESGAGRPAGHPRGLPAPPEPARGSGAGSPRGDDAEGPPDLSPETLRASDRDEEIPGTAGRGGGGSRGAGRGGGSSRPPQRLLSAAVGPGSAGGVREVLRRDSEGSRPGPPSRRFLPAPGPGLSTLDSVATSLVVAFRCVSRCPPSGLYGHLCRLLALCLGRRDPLATAFLVAESVSVTPRHQLPGHLHRQLRGKTRKQRAAEGTDVAEQLKDLSLHEEAGAPRPLTRLQRLFAFGPAGPSPFPRPEAEAFRRRLGQMPAGVTVCVLVACGLRPGGPGDSLLLTRLERDRDPITVHIPTELGQLSLSAALAEFEAIQKEQKENSTCTDKCQWWTGRLELNRRMEVLIGSLEKHVLGCWRGLLLPPCEDPGPALEAARLREPLRDCGWTGPDLDLLQVALGGAHALTPLDVRSLARGLCPAQPERAEELLREAVERLRGRTARRTGHLVLVLDKHLQKLPWETTPSLRALPVTRLPSLRFLLSYGLLREARAPSVLERGVDPRSAFYVLNPHDNLAGTEERFRDHFCSEEGWQGVVGQVPSSEQLQAALTEHDLYIYAGHGAGARFLDGQAILRLDCRAAALLFGCSSAALAVRGDLDAAGILLKYLMAGCPLFLGNLWDVTDRDIDRYTEALLQGWLGAGSGAPLLQHVAQARQAPRLKHLIGAAPVVYGLPVRLR</sequence>
<name>A0A6I8PDK8_ORNAN</name>
<dbReference type="GO" id="GO:0004197">
    <property type="term" value="F:cysteine-type endopeptidase activity"/>
    <property type="evidence" value="ECO:0000318"/>
    <property type="project" value="GO_Central"/>
</dbReference>
<feature type="compositionally biased region" description="Gly residues" evidence="5">
    <location>
        <begin position="1515"/>
        <end position="1531"/>
    </location>
</feature>
<evidence type="ECO:0000256" key="1">
    <source>
        <dbReference type="ARBA" id="ARBA00000451"/>
    </source>
</evidence>
<feature type="region of interest" description="Disordered" evidence="5">
    <location>
        <begin position="1323"/>
        <end position="1577"/>
    </location>
</feature>
<feature type="compositionally biased region" description="Low complexity" evidence="5">
    <location>
        <begin position="1134"/>
        <end position="1149"/>
    </location>
</feature>
<dbReference type="PANTHER" id="PTHR12792:SF0">
    <property type="entry name" value="SEPARIN"/>
    <property type="match status" value="1"/>
</dbReference>
<evidence type="ECO:0000256" key="3">
    <source>
        <dbReference type="ARBA" id="ARBA00022801"/>
    </source>
</evidence>
<protein>
    <recommendedName>
        <fullName evidence="2">separase</fullName>
        <ecNumber evidence="2">3.4.22.49</ecNumber>
    </recommendedName>
</protein>
<dbReference type="Bgee" id="ENSOANG00000051340">
    <property type="expression patterns" value="Expressed in testis and 5 other cell types or tissues"/>
</dbReference>
<reference evidence="7 8" key="1">
    <citation type="journal article" date="2008" name="Nature">
        <title>Genome analysis of the platypus reveals unique signatures of evolution.</title>
        <authorList>
            <person name="Warren W.C."/>
            <person name="Hillier L.W."/>
            <person name="Marshall Graves J.A."/>
            <person name="Birney E."/>
            <person name="Ponting C.P."/>
            <person name="Grutzner F."/>
            <person name="Belov K."/>
            <person name="Miller W."/>
            <person name="Clarke L."/>
            <person name="Chinwalla A.T."/>
            <person name="Yang S.P."/>
            <person name="Heger A."/>
            <person name="Locke D.P."/>
            <person name="Miethke P."/>
            <person name="Waters P.D."/>
            <person name="Veyrunes F."/>
            <person name="Fulton L."/>
            <person name="Fulton B."/>
            <person name="Graves T."/>
            <person name="Wallis J."/>
            <person name="Puente X.S."/>
            <person name="Lopez-Otin C."/>
            <person name="Ordonez G.R."/>
            <person name="Eichler E.E."/>
            <person name="Chen L."/>
            <person name="Cheng Z."/>
            <person name="Deakin J.E."/>
            <person name="Alsop A."/>
            <person name="Thompson K."/>
            <person name="Kirby P."/>
            <person name="Papenfuss A.T."/>
            <person name="Wakefield M.J."/>
            <person name="Olender T."/>
            <person name="Lancet D."/>
            <person name="Huttley G.A."/>
            <person name="Smit A.F."/>
            <person name="Pask A."/>
            <person name="Temple-Smith P."/>
            <person name="Batzer M.A."/>
            <person name="Walker J.A."/>
            <person name="Konkel M.K."/>
            <person name="Harris R.S."/>
            <person name="Whittington C.M."/>
            <person name="Wong E.S."/>
            <person name="Gemmell N.J."/>
            <person name="Buschiazzo E."/>
            <person name="Vargas Jentzsch I.M."/>
            <person name="Merkel A."/>
            <person name="Schmitz J."/>
            <person name="Zemann A."/>
            <person name="Churakov G."/>
            <person name="Kriegs J.O."/>
            <person name="Brosius J."/>
            <person name="Murchison E.P."/>
            <person name="Sachidanandam R."/>
            <person name="Smith C."/>
            <person name="Hannon G.J."/>
            <person name="Tsend-Ayush E."/>
            <person name="McMillan D."/>
            <person name="Attenborough R."/>
            <person name="Rens W."/>
            <person name="Ferguson-Smith M."/>
            <person name="Lefevre C.M."/>
            <person name="Sharp J.A."/>
            <person name="Nicholas K.R."/>
            <person name="Ray D.A."/>
            <person name="Kube M."/>
            <person name="Reinhardt R."/>
            <person name="Pringle T.H."/>
            <person name="Taylor J."/>
            <person name="Jones R.C."/>
            <person name="Nixon B."/>
            <person name="Dacheux J.L."/>
            <person name="Niwa H."/>
            <person name="Sekita Y."/>
            <person name="Huang X."/>
            <person name="Stark A."/>
            <person name="Kheradpour P."/>
            <person name="Kellis M."/>
            <person name="Flicek P."/>
            <person name="Chen Y."/>
            <person name="Webber C."/>
            <person name="Hardison R."/>
            <person name="Nelson J."/>
            <person name="Hallsworth-Pepin K."/>
            <person name="Delehaunty K."/>
            <person name="Markovic C."/>
            <person name="Minx P."/>
            <person name="Feng Y."/>
            <person name="Kremitzki C."/>
            <person name="Mitreva M."/>
            <person name="Glasscock J."/>
            <person name="Wylie T."/>
            <person name="Wohldmann P."/>
            <person name="Thiru P."/>
            <person name="Nhan M.N."/>
            <person name="Pohl C.S."/>
            <person name="Smith S.M."/>
            <person name="Hou S."/>
            <person name="Nefedov M."/>
            <person name="de Jong P.J."/>
            <person name="Renfree M.B."/>
            <person name="Mardis E.R."/>
            <person name="Wilson R.K."/>
        </authorList>
    </citation>
    <scope>NUCLEOTIDE SEQUENCE [LARGE SCALE GENOMIC DNA]</scope>
    <source>
        <strain evidence="7 8">Glennie</strain>
    </source>
</reference>
<dbReference type="PROSITE" id="PS51700">
    <property type="entry name" value="SEPARIN"/>
    <property type="match status" value="1"/>
</dbReference>
<accession>A0A6I8PDK8</accession>
<dbReference type="GO" id="GO:0000070">
    <property type="term" value="P:mitotic sister chromatid segregation"/>
    <property type="evidence" value="ECO:0007669"/>
    <property type="project" value="Ensembl"/>
</dbReference>
<dbReference type="FunCoup" id="A0A6I8PDK8">
    <property type="interactions" value="1235"/>
</dbReference>
<dbReference type="GO" id="GO:0005737">
    <property type="term" value="C:cytoplasm"/>
    <property type="evidence" value="ECO:0000318"/>
    <property type="project" value="GO_Central"/>
</dbReference>
<dbReference type="GO" id="GO:0051307">
    <property type="term" value="P:meiotic chromosome separation"/>
    <property type="evidence" value="ECO:0000318"/>
    <property type="project" value="GO_Central"/>
</dbReference>
<dbReference type="Ensembl" id="ENSOANT00000053751.1">
    <property type="protein sequence ID" value="ENSOANP00000052729.1"/>
    <property type="gene ID" value="ENSOANG00000051340.1"/>
</dbReference>
<dbReference type="GO" id="GO:0005634">
    <property type="term" value="C:nucleus"/>
    <property type="evidence" value="ECO:0000318"/>
    <property type="project" value="GO_Central"/>
</dbReference>
<dbReference type="GO" id="GO:0000212">
    <property type="term" value="P:meiotic spindle organization"/>
    <property type="evidence" value="ECO:0007669"/>
    <property type="project" value="Ensembl"/>
</dbReference>
<evidence type="ECO:0000256" key="4">
    <source>
        <dbReference type="ARBA" id="ARBA00022829"/>
    </source>
</evidence>
<dbReference type="GeneTree" id="ENSGT00390000004990"/>
<dbReference type="GO" id="GO:0045143">
    <property type="term" value="P:homologous chromosome segregation"/>
    <property type="evidence" value="ECO:0007669"/>
    <property type="project" value="Ensembl"/>
</dbReference>
<keyword evidence="8" id="KW-1185">Reference proteome</keyword>